<keyword evidence="1" id="KW-0812">Transmembrane</keyword>
<organism evidence="2 3">
    <name type="scientific">Phytophthora pseudosyringae</name>
    <dbReference type="NCBI Taxonomy" id="221518"/>
    <lineage>
        <taxon>Eukaryota</taxon>
        <taxon>Sar</taxon>
        <taxon>Stramenopiles</taxon>
        <taxon>Oomycota</taxon>
        <taxon>Peronosporomycetes</taxon>
        <taxon>Peronosporales</taxon>
        <taxon>Peronosporaceae</taxon>
        <taxon>Phytophthora</taxon>
    </lineage>
</organism>
<comment type="caution">
    <text evidence="2">The sequence shown here is derived from an EMBL/GenBank/DDBJ whole genome shotgun (WGS) entry which is preliminary data.</text>
</comment>
<dbReference type="AlphaFoldDB" id="A0A8T1VDV0"/>
<accession>A0A8T1VDV0</accession>
<keyword evidence="3" id="KW-1185">Reference proteome</keyword>
<dbReference type="OrthoDB" id="98930at2759"/>
<sequence length="166" mass="18271">MWELAALSSREMRMVTTFAYALFGILSAHFVLVALWLAVAQHGHAPLFGQWEELSGLKLVVWAALLSFCGVSGLLVLATESEQAAQHAVVCWLLLSALHAWCLLTVEVSRNGLHSWTISEMVVQLLTDVMSVGFLTWKLRQSHHCAIVGGELIRQPLLPVRNVAGD</sequence>
<feature type="transmembrane region" description="Helical" evidence="1">
    <location>
        <begin position="18"/>
        <end position="39"/>
    </location>
</feature>
<keyword evidence="1" id="KW-0472">Membrane</keyword>
<evidence type="ECO:0000313" key="2">
    <source>
        <dbReference type="EMBL" id="KAG7379126.1"/>
    </source>
</evidence>
<keyword evidence="1" id="KW-1133">Transmembrane helix</keyword>
<dbReference type="Proteomes" id="UP000694044">
    <property type="component" value="Unassembled WGS sequence"/>
</dbReference>
<name>A0A8T1VDV0_9STRA</name>
<evidence type="ECO:0000313" key="3">
    <source>
        <dbReference type="Proteomes" id="UP000694044"/>
    </source>
</evidence>
<evidence type="ECO:0008006" key="4">
    <source>
        <dbReference type="Google" id="ProtNLM"/>
    </source>
</evidence>
<reference evidence="2" key="1">
    <citation type="submission" date="2021-02" db="EMBL/GenBank/DDBJ databases">
        <authorList>
            <person name="Palmer J.M."/>
        </authorList>
    </citation>
    <scope>NUCLEOTIDE SEQUENCE</scope>
    <source>
        <strain evidence="2">SCRP734</strain>
    </source>
</reference>
<proteinExistence type="predicted"/>
<evidence type="ECO:0000256" key="1">
    <source>
        <dbReference type="SAM" id="Phobius"/>
    </source>
</evidence>
<protein>
    <recommendedName>
        <fullName evidence="4">Transmembrane protein</fullName>
    </recommendedName>
</protein>
<dbReference type="EMBL" id="JAGDFM010000370">
    <property type="protein sequence ID" value="KAG7379126.1"/>
    <property type="molecule type" value="Genomic_DNA"/>
</dbReference>
<feature type="transmembrane region" description="Helical" evidence="1">
    <location>
        <begin position="59"/>
        <end position="77"/>
    </location>
</feature>
<gene>
    <name evidence="2" type="ORF">PHYPSEUDO_009024</name>
</gene>